<protein>
    <submittedName>
        <fullName evidence="2">Uncharacterized protein</fullName>
    </submittedName>
</protein>
<dbReference type="Pfam" id="PF10336">
    <property type="entry name" value="DUF2420"/>
    <property type="match status" value="1"/>
</dbReference>
<sequence length="821" mass="89897">MEVPAVEDSMEMASPYQGQADDFDIDIDLMEDHDHASNMDSDMIGAEDFQNTSQPSLFNDANNDADMADEPSEGSMVDADNFVDEDHDIEVQDEDVTYEAEMLEGDQDEEIVEAVPTIHIEDAVTSNDSLHQLNQDVTEPAPEIIASDQQAPEEPQPVSTPSLEETEVSKQEPQSPPPPQPEPQTQLQAKEEPEPEPEHHEQNNLFGTKPSGDNEDGAPNEDKAVDTGATVDQIGLDNKTNAAVEASQSVTAEKQSTHLETNASQNTEAQPATELQPSINPAEDDSAQTAEEHDAEHGDPLTESHDTNDNETLHPVKVLYQDNVISLFPPLEGDSAETFFLHDEDVAYDSIGKLFNSLREVLLDNVAEDEVLIIDIDALGIQLTEDSIHNSKTTLHHILDIYTHLSHNDGVTDPDALYLTLGSKISAHAELASLESAAKTGKGLSQVHAWDVDYEDGGNDEVTEHEVDQSSKDLPSNKPNVEDTGKPDEASHSVQEIAPSAEAETSGSNTFKGQGADASQAELDHAHADKAPSEENRSQEGAEPYHDVHEEKHDNAEAPMTESSTTIGSVPDATAQSEDDYPDANEDNWEHPEHYHQPDDEPNGQDLNHENVDEHHIGEHHDDPHSEEAQDETHDEEVQVLETSTDAEDVNEKPEYDEEPGEESNPEADSQDGLVDQNEDYRSQGESESTVGNVPHEEHADLQAHNQDYGFGPEDDLLGIAEDVLQSTQNDHDDQPDNPEDDLATPPGEEVDAHGSQDGEGGNDDLYVDLEPSETVELGDTDQSPADAQPIDNASAKRSREVEDEWDFADTNPDLKRRRPS</sequence>
<accession>A0A9W9NKU6</accession>
<dbReference type="EMBL" id="JAPQKT010000009">
    <property type="protein sequence ID" value="KAJ5221881.1"/>
    <property type="molecule type" value="Genomic_DNA"/>
</dbReference>
<dbReference type="AlphaFoldDB" id="A0A9W9NKU6"/>
<feature type="region of interest" description="Disordered" evidence="1">
    <location>
        <begin position="126"/>
        <end position="310"/>
    </location>
</feature>
<proteinExistence type="predicted"/>
<dbReference type="InterPro" id="IPR018822">
    <property type="entry name" value="UPF0646"/>
</dbReference>
<feature type="region of interest" description="Disordered" evidence="1">
    <location>
        <begin position="454"/>
        <end position="821"/>
    </location>
</feature>
<feature type="compositionally biased region" description="Basic and acidic residues" evidence="1">
    <location>
        <begin position="588"/>
        <end position="599"/>
    </location>
</feature>
<comment type="caution">
    <text evidence="2">The sequence shown here is derived from an EMBL/GenBank/DDBJ whole genome shotgun (WGS) entry which is preliminary data.</text>
</comment>
<feature type="compositionally biased region" description="Basic and acidic residues" evidence="1">
    <location>
        <begin position="607"/>
        <end position="632"/>
    </location>
</feature>
<feature type="compositionally biased region" description="Polar residues" evidence="1">
    <location>
        <begin position="126"/>
        <end position="137"/>
    </location>
</feature>
<keyword evidence="3" id="KW-1185">Reference proteome</keyword>
<feature type="compositionally biased region" description="Basic and acidic residues" evidence="1">
    <location>
        <begin position="462"/>
        <end position="471"/>
    </location>
</feature>
<reference evidence="2" key="1">
    <citation type="submission" date="2022-11" db="EMBL/GenBank/DDBJ databases">
        <authorList>
            <person name="Petersen C."/>
        </authorList>
    </citation>
    <scope>NUCLEOTIDE SEQUENCE</scope>
    <source>
        <strain evidence="2">IBT 23319</strain>
    </source>
</reference>
<feature type="compositionally biased region" description="Basic and acidic residues" evidence="1">
    <location>
        <begin position="480"/>
        <end position="491"/>
    </location>
</feature>
<feature type="compositionally biased region" description="Basic and acidic residues" evidence="1">
    <location>
        <begin position="290"/>
        <end position="310"/>
    </location>
</feature>
<evidence type="ECO:0000313" key="3">
    <source>
        <dbReference type="Proteomes" id="UP001147733"/>
    </source>
</evidence>
<organism evidence="2 3">
    <name type="scientific">Penicillium citrinum</name>
    <dbReference type="NCBI Taxonomy" id="5077"/>
    <lineage>
        <taxon>Eukaryota</taxon>
        <taxon>Fungi</taxon>
        <taxon>Dikarya</taxon>
        <taxon>Ascomycota</taxon>
        <taxon>Pezizomycotina</taxon>
        <taxon>Eurotiomycetes</taxon>
        <taxon>Eurotiomycetidae</taxon>
        <taxon>Eurotiales</taxon>
        <taxon>Aspergillaceae</taxon>
        <taxon>Penicillium</taxon>
    </lineage>
</organism>
<name>A0A9W9NKU6_PENCI</name>
<feature type="compositionally biased region" description="Polar residues" evidence="1">
    <location>
        <begin position="503"/>
        <end position="512"/>
    </location>
</feature>
<reference evidence="2" key="2">
    <citation type="journal article" date="2023" name="IMA Fungus">
        <title>Comparative genomic study of the Penicillium genus elucidates a diverse pangenome and 15 lateral gene transfer events.</title>
        <authorList>
            <person name="Petersen C."/>
            <person name="Sorensen T."/>
            <person name="Nielsen M.R."/>
            <person name="Sondergaard T.E."/>
            <person name="Sorensen J.L."/>
            <person name="Fitzpatrick D.A."/>
            <person name="Frisvad J.C."/>
            <person name="Nielsen K.L."/>
        </authorList>
    </citation>
    <scope>NUCLEOTIDE SEQUENCE</scope>
    <source>
        <strain evidence="2">IBT 23319</strain>
    </source>
</reference>
<feature type="compositionally biased region" description="Polar residues" evidence="1">
    <location>
        <begin position="238"/>
        <end position="279"/>
    </location>
</feature>
<feature type="compositionally biased region" description="Acidic residues" evidence="1">
    <location>
        <begin position="761"/>
        <end position="780"/>
    </location>
</feature>
<dbReference type="Proteomes" id="UP001147733">
    <property type="component" value="Unassembled WGS sequence"/>
</dbReference>
<feature type="region of interest" description="Disordered" evidence="1">
    <location>
        <begin position="46"/>
        <end position="81"/>
    </location>
</feature>
<dbReference type="RefSeq" id="XP_056496804.1">
    <property type="nucleotide sequence ID" value="XM_056649673.1"/>
</dbReference>
<feature type="compositionally biased region" description="Basic and acidic residues" evidence="1">
    <location>
        <begin position="522"/>
        <end position="556"/>
    </location>
</feature>
<feature type="compositionally biased region" description="Basic and acidic residues" evidence="1">
    <location>
        <begin position="189"/>
        <end position="202"/>
    </location>
</feature>
<dbReference type="GeneID" id="81388840"/>
<evidence type="ECO:0000313" key="2">
    <source>
        <dbReference type="EMBL" id="KAJ5221881.1"/>
    </source>
</evidence>
<gene>
    <name evidence="2" type="ORF">N7469_010768</name>
</gene>
<feature type="compositionally biased region" description="Acidic residues" evidence="1">
    <location>
        <begin position="633"/>
        <end position="670"/>
    </location>
</feature>
<dbReference type="OrthoDB" id="5339076at2759"/>
<feature type="compositionally biased region" description="Acidic residues" evidence="1">
    <location>
        <begin position="577"/>
        <end position="587"/>
    </location>
</feature>
<evidence type="ECO:0000256" key="1">
    <source>
        <dbReference type="SAM" id="MobiDB-lite"/>
    </source>
</evidence>